<sequence length="204" mass="23817">MVEIISAIIGAITTCVITIYGINLQFEKQKREQEVAYRNDLVSMLDILVFQVAKIRNNQLTFDMSNLNRQTTNEILSEVADDYNAYDMHLQNLVLMMSHHIDESNKDIQEIMKINQDLVDKYRKFDKSAKIYKNQYDQPSCDKNIVVRSKINLDVTVGEFIDGITKFGLERYSHKLYRPALIEVLNKNDGDKYKKYNAKKYGEE</sequence>
<keyword evidence="3" id="KW-1185">Reference proteome</keyword>
<evidence type="ECO:0000313" key="3">
    <source>
        <dbReference type="Proteomes" id="UP000017131"/>
    </source>
</evidence>
<comment type="caution">
    <text evidence="2">The sequence shown here is derived from an EMBL/GenBank/DDBJ whole genome shotgun (WGS) entry which is preliminary data.</text>
</comment>
<gene>
    <name evidence="2" type="ORF">SSIM_00285</name>
</gene>
<keyword evidence="1" id="KW-0472">Membrane</keyword>
<keyword evidence="1" id="KW-0812">Transmembrane</keyword>
<organism evidence="2 3">
    <name type="scientific">Staphylococcus simulans UMC-CNS-990</name>
    <dbReference type="NCBI Taxonomy" id="1405498"/>
    <lineage>
        <taxon>Bacteria</taxon>
        <taxon>Bacillati</taxon>
        <taxon>Bacillota</taxon>
        <taxon>Bacilli</taxon>
        <taxon>Bacillales</taxon>
        <taxon>Staphylococcaceae</taxon>
        <taxon>Staphylococcus</taxon>
    </lineage>
</organism>
<evidence type="ECO:0000256" key="1">
    <source>
        <dbReference type="SAM" id="Phobius"/>
    </source>
</evidence>
<name>A0ABN0PFU9_STASI</name>
<accession>A0ABN0PFU9</accession>
<keyword evidence="1" id="KW-1133">Transmembrane helix</keyword>
<evidence type="ECO:0000313" key="2">
    <source>
        <dbReference type="EMBL" id="ERS94563.1"/>
    </source>
</evidence>
<dbReference type="EMBL" id="AXDY01000001">
    <property type="protein sequence ID" value="ERS94563.1"/>
    <property type="molecule type" value="Genomic_DNA"/>
</dbReference>
<feature type="transmembrane region" description="Helical" evidence="1">
    <location>
        <begin position="6"/>
        <end position="24"/>
    </location>
</feature>
<protein>
    <submittedName>
        <fullName evidence="2">Uncharacterized protein</fullName>
    </submittedName>
</protein>
<reference evidence="2 3" key="1">
    <citation type="journal article" date="2013" name="Genome Announc.">
        <title>Draft Genome Sequence of Staphylococcus simulans UMC-CNS-990, Isolated from a Case of Chronic Bovine Mastitis.</title>
        <authorList>
            <person name="Calcutt M.J."/>
            <person name="Foecking M.F."/>
            <person name="Hsieh H.Y."/>
            <person name="Perry J."/>
            <person name="Stewart G.C."/>
            <person name="Middleton J.R."/>
        </authorList>
    </citation>
    <scope>NUCLEOTIDE SEQUENCE [LARGE SCALE GENOMIC DNA]</scope>
    <source>
        <strain evidence="2 3">UMC-CNS-990</strain>
    </source>
</reference>
<proteinExistence type="predicted"/>
<dbReference type="Proteomes" id="UP000017131">
    <property type="component" value="Unassembled WGS sequence"/>
</dbReference>
<dbReference type="RefSeq" id="WP_023014763.1">
    <property type="nucleotide sequence ID" value="NZ_AXDY01000001.1"/>
</dbReference>